<dbReference type="EMBL" id="JARQWQ010000099">
    <property type="protein sequence ID" value="KAK2551302.1"/>
    <property type="molecule type" value="Genomic_DNA"/>
</dbReference>
<gene>
    <name evidence="1" type="ORF">P5673_027897</name>
</gene>
<name>A0AAD9PY54_ACRCE</name>
<reference evidence="1" key="1">
    <citation type="journal article" date="2023" name="G3 (Bethesda)">
        <title>Whole genome assembly and annotation of the endangered Caribbean coral Acropora cervicornis.</title>
        <authorList>
            <person name="Selwyn J.D."/>
            <person name="Vollmer S.V."/>
        </authorList>
    </citation>
    <scope>NUCLEOTIDE SEQUENCE</scope>
    <source>
        <strain evidence="1">K2</strain>
    </source>
</reference>
<dbReference type="AlphaFoldDB" id="A0AAD9PY54"/>
<dbReference type="Proteomes" id="UP001249851">
    <property type="component" value="Unassembled WGS sequence"/>
</dbReference>
<protein>
    <submittedName>
        <fullName evidence="1">Uncharacterized protein</fullName>
    </submittedName>
</protein>
<evidence type="ECO:0000313" key="1">
    <source>
        <dbReference type="EMBL" id="KAK2551302.1"/>
    </source>
</evidence>
<keyword evidence="2" id="KW-1185">Reference proteome</keyword>
<organism evidence="1 2">
    <name type="scientific">Acropora cervicornis</name>
    <name type="common">Staghorn coral</name>
    <dbReference type="NCBI Taxonomy" id="6130"/>
    <lineage>
        <taxon>Eukaryota</taxon>
        <taxon>Metazoa</taxon>
        <taxon>Cnidaria</taxon>
        <taxon>Anthozoa</taxon>
        <taxon>Hexacorallia</taxon>
        <taxon>Scleractinia</taxon>
        <taxon>Astrocoeniina</taxon>
        <taxon>Acroporidae</taxon>
        <taxon>Acropora</taxon>
    </lineage>
</organism>
<accession>A0AAD9PY54</accession>
<reference evidence="1" key="2">
    <citation type="journal article" date="2023" name="Science">
        <title>Genomic signatures of disease resistance in endangered staghorn corals.</title>
        <authorList>
            <person name="Vollmer S.V."/>
            <person name="Selwyn J.D."/>
            <person name="Despard B.A."/>
            <person name="Roesel C.L."/>
        </authorList>
    </citation>
    <scope>NUCLEOTIDE SEQUENCE</scope>
    <source>
        <strain evidence="1">K2</strain>
    </source>
</reference>
<sequence>MACSHTYVTIPNATGGVIIRGYWSGLIIATYLSMDTAARDSMEAMQNMEFNMPLILHQMSPKIQWFKPIAVKTRNRFYNLRNQNIAGCPYDADQEPLKSHRQKV</sequence>
<proteinExistence type="predicted"/>
<comment type="caution">
    <text evidence="1">The sequence shown here is derived from an EMBL/GenBank/DDBJ whole genome shotgun (WGS) entry which is preliminary data.</text>
</comment>
<evidence type="ECO:0000313" key="2">
    <source>
        <dbReference type="Proteomes" id="UP001249851"/>
    </source>
</evidence>